<reference evidence="1 2" key="1">
    <citation type="submission" date="2015-04" db="EMBL/GenBank/DDBJ databases">
        <title>Complete genome sequence of Schizopora paradoxa KUC8140, a cosmopolitan wood degrader in East Asia.</title>
        <authorList>
            <consortium name="DOE Joint Genome Institute"/>
            <person name="Min B."/>
            <person name="Park H."/>
            <person name="Jang Y."/>
            <person name="Kim J.-J."/>
            <person name="Kim K.H."/>
            <person name="Pangilinan J."/>
            <person name="Lipzen A."/>
            <person name="Riley R."/>
            <person name="Grigoriev I.V."/>
            <person name="Spatafora J.W."/>
            <person name="Choi I.-G."/>
        </authorList>
    </citation>
    <scope>NUCLEOTIDE SEQUENCE [LARGE SCALE GENOMIC DNA]</scope>
    <source>
        <strain evidence="1 2">KUC8140</strain>
    </source>
</reference>
<dbReference type="Proteomes" id="UP000053477">
    <property type="component" value="Unassembled WGS sequence"/>
</dbReference>
<evidence type="ECO:0000313" key="1">
    <source>
        <dbReference type="EMBL" id="KLO13897.1"/>
    </source>
</evidence>
<gene>
    <name evidence="1" type="ORF">SCHPADRAFT_341306</name>
</gene>
<proteinExistence type="predicted"/>
<dbReference type="InParanoid" id="A0A0H2RQQ3"/>
<name>A0A0H2RQQ3_9AGAM</name>
<accession>A0A0H2RQQ3</accession>
<organism evidence="1 2">
    <name type="scientific">Schizopora paradoxa</name>
    <dbReference type="NCBI Taxonomy" id="27342"/>
    <lineage>
        <taxon>Eukaryota</taxon>
        <taxon>Fungi</taxon>
        <taxon>Dikarya</taxon>
        <taxon>Basidiomycota</taxon>
        <taxon>Agaricomycotina</taxon>
        <taxon>Agaricomycetes</taxon>
        <taxon>Hymenochaetales</taxon>
        <taxon>Schizoporaceae</taxon>
        <taxon>Schizopora</taxon>
    </lineage>
</organism>
<dbReference type="AlphaFoldDB" id="A0A0H2RQQ3"/>
<keyword evidence="2" id="KW-1185">Reference proteome</keyword>
<evidence type="ECO:0000313" key="2">
    <source>
        <dbReference type="Proteomes" id="UP000053477"/>
    </source>
</evidence>
<sequence>MTRLLSQFSLATTAMISSVEITALMSYIKSKLAASFHMRDAFLDKGVNSSIFLNSFDDVVDRLSRSSDDHFR</sequence>
<dbReference type="EMBL" id="KQ085952">
    <property type="protein sequence ID" value="KLO13897.1"/>
    <property type="molecule type" value="Genomic_DNA"/>
</dbReference>
<protein>
    <submittedName>
        <fullName evidence="1">Uncharacterized protein</fullName>
    </submittedName>
</protein>